<feature type="compositionally biased region" description="Polar residues" evidence="1">
    <location>
        <begin position="1"/>
        <end position="10"/>
    </location>
</feature>
<organism evidence="3 4">
    <name type="scientific">Tanacetum coccineum</name>
    <dbReference type="NCBI Taxonomy" id="301880"/>
    <lineage>
        <taxon>Eukaryota</taxon>
        <taxon>Viridiplantae</taxon>
        <taxon>Streptophyta</taxon>
        <taxon>Embryophyta</taxon>
        <taxon>Tracheophyta</taxon>
        <taxon>Spermatophyta</taxon>
        <taxon>Magnoliopsida</taxon>
        <taxon>eudicotyledons</taxon>
        <taxon>Gunneridae</taxon>
        <taxon>Pentapetalae</taxon>
        <taxon>asterids</taxon>
        <taxon>campanulids</taxon>
        <taxon>Asterales</taxon>
        <taxon>Asteraceae</taxon>
        <taxon>Asteroideae</taxon>
        <taxon>Anthemideae</taxon>
        <taxon>Anthemidinae</taxon>
        <taxon>Tanacetum</taxon>
    </lineage>
</organism>
<keyword evidence="4" id="KW-1185">Reference proteome</keyword>
<name>A0ABQ5C8T9_9ASTR</name>
<dbReference type="InterPro" id="IPR029472">
    <property type="entry name" value="Copia-like_N"/>
</dbReference>
<evidence type="ECO:0000256" key="1">
    <source>
        <dbReference type="SAM" id="MobiDB-lite"/>
    </source>
</evidence>
<dbReference type="PANTHER" id="PTHR37610:SF40">
    <property type="entry name" value="OS01G0909600 PROTEIN"/>
    <property type="match status" value="1"/>
</dbReference>
<accession>A0ABQ5C8T9</accession>
<evidence type="ECO:0000313" key="4">
    <source>
        <dbReference type="Proteomes" id="UP001151760"/>
    </source>
</evidence>
<proteinExistence type="predicted"/>
<feature type="domain" description="Retrotransposon Copia-like N-terminal" evidence="2">
    <location>
        <begin position="46"/>
        <end position="91"/>
    </location>
</feature>
<feature type="compositionally biased region" description="Low complexity" evidence="1">
    <location>
        <begin position="11"/>
        <end position="33"/>
    </location>
</feature>
<dbReference type="EMBL" id="BQNB010013968">
    <property type="protein sequence ID" value="GJT22443.1"/>
    <property type="molecule type" value="Genomic_DNA"/>
</dbReference>
<comment type="caution">
    <text evidence="3">The sequence shown here is derived from an EMBL/GenBank/DDBJ whole genome shotgun (WGS) entry which is preliminary data.</text>
</comment>
<gene>
    <name evidence="3" type="ORF">Tco_0892380</name>
</gene>
<dbReference type="Pfam" id="PF14244">
    <property type="entry name" value="Retrotran_gag_3"/>
    <property type="match status" value="1"/>
</dbReference>
<dbReference type="Proteomes" id="UP001151760">
    <property type="component" value="Unassembled WGS sequence"/>
</dbReference>
<protein>
    <submittedName>
        <fullName evidence="3">Retrotransposon ORF1</fullName>
    </submittedName>
</protein>
<dbReference type="PANTHER" id="PTHR37610">
    <property type="entry name" value="CCHC-TYPE DOMAIN-CONTAINING PROTEIN"/>
    <property type="match status" value="1"/>
</dbReference>
<reference evidence="3" key="2">
    <citation type="submission" date="2022-01" db="EMBL/GenBank/DDBJ databases">
        <authorList>
            <person name="Yamashiro T."/>
            <person name="Shiraishi A."/>
            <person name="Satake H."/>
            <person name="Nakayama K."/>
        </authorList>
    </citation>
    <scope>NUCLEOTIDE SEQUENCE</scope>
</reference>
<reference evidence="3" key="1">
    <citation type="journal article" date="2022" name="Int. J. Mol. Sci.">
        <title>Draft Genome of Tanacetum Coccineum: Genomic Comparison of Closely Related Tanacetum-Family Plants.</title>
        <authorList>
            <person name="Yamashiro T."/>
            <person name="Shiraishi A."/>
            <person name="Nakayama K."/>
            <person name="Satake H."/>
        </authorList>
    </citation>
    <scope>NUCLEOTIDE SEQUENCE</scope>
</reference>
<evidence type="ECO:0000313" key="3">
    <source>
        <dbReference type="EMBL" id="GJT22443.1"/>
    </source>
</evidence>
<sequence length="493" mass="56282">MAIPSSSHSDQNNNQNNNQNHNQNNNQNQNQNQNINMINDPLYIASSDHPRMVLSNTSFNGSNFHGWSRNVKMALGAKLKLGFIDGYCLKPGAEDVELHRWIRCDYMEIAKRYGQSNGPLVYQLESELTNISQGQEYDFTPKEGLKNKSQMVETASGKLMTLSGSTSDRVRKVVTTSEHSHHKETLEDSTARWHQDFLRLRHNLNNTNPPPPPEGSTSILVEKVLKLNSILESLNLIPSSRCSRVVCKKEKDSDVMLIEIIKNNVCPNNEKMEGDDDVLDEEEFRGDHFNKFPTRRELAYHKYLIRHVHVGRAYIDLDSPLNIMTETLYSWIMTNPLRPRKDSKNPSGISNFTGRVRGMPIFVGNLTYALDFMIVEDISSVIDPRMSLVVLGKPSVELSNMTYNLSLGLVKFTNRIEEITYKMPHKIEQYDSLSDMEKENTKLVYFRNEGDKRKGVQYVMSKILGFYKECLELGPEYQTGPEESSTGSDVDDQ</sequence>
<feature type="region of interest" description="Disordered" evidence="1">
    <location>
        <begin position="1"/>
        <end position="33"/>
    </location>
</feature>
<evidence type="ECO:0000259" key="2">
    <source>
        <dbReference type="Pfam" id="PF14244"/>
    </source>
</evidence>